<dbReference type="Pfam" id="PF08265">
    <property type="entry name" value="YL1_C"/>
    <property type="match status" value="1"/>
</dbReference>
<organism evidence="4">
    <name type="scientific">Ostreococcus mediterraneus</name>
    <dbReference type="NCBI Taxonomy" id="1486918"/>
    <lineage>
        <taxon>Eukaryota</taxon>
        <taxon>Viridiplantae</taxon>
        <taxon>Chlorophyta</taxon>
        <taxon>Mamiellophyceae</taxon>
        <taxon>Mamiellales</taxon>
        <taxon>Bathycoccaceae</taxon>
        <taxon>Ostreococcus</taxon>
    </lineage>
</organism>
<dbReference type="EMBL" id="HBEW01005396">
    <property type="protein sequence ID" value="CAD8583697.1"/>
    <property type="molecule type" value="Transcribed_RNA"/>
</dbReference>
<name>A0A7S0PP89_9CHLO</name>
<evidence type="ECO:0000313" key="4">
    <source>
        <dbReference type="EMBL" id="CAD8583697.1"/>
    </source>
</evidence>
<feature type="domain" description="Vps72/YL1 C-terminal" evidence="3">
    <location>
        <begin position="275"/>
        <end position="304"/>
    </location>
</feature>
<sequence length="383" mass="41675">MASDDAEYVSALPSRSTRGKRLDALLADEGDDEFYGQEFFASESDDDEYESEEEVEDIVDDDFHDEESSESEGEVHVARERTGKSLKAPERVRDATGGDAGPSGGAAVGGRKASGRARVPTGYGADAFGAAAAAEAGPSGTTAADGAIETFEARRTKRATAQIILEQSERMRAERAAKPAPERTKVEHREYTQEELLEEAKETEYWNLLDLQRLLTLEAELKKKVPTDKPKYDGPSIVYRSSAKVNGGVGVVELRRGAETPAPLKQAPPKPHAGHVCVITGQPAKYKDPLTGQPYATIEAFKEIRRRYEETRPHEEEAMDVAEEKPTAAEIPRQPEVTAEGADVVAEHKVTKTKKRAGVPPASTFSVVPLKIPKDEPMMEAEA</sequence>
<evidence type="ECO:0000256" key="1">
    <source>
        <dbReference type="ARBA" id="ARBA00006832"/>
    </source>
</evidence>
<protein>
    <recommendedName>
        <fullName evidence="3">Vps72/YL1 C-terminal domain-containing protein</fullName>
    </recommendedName>
</protein>
<dbReference type="GO" id="GO:0005634">
    <property type="term" value="C:nucleus"/>
    <property type="evidence" value="ECO:0007669"/>
    <property type="project" value="TreeGrafter"/>
</dbReference>
<feature type="compositionally biased region" description="Basic and acidic residues" evidence="2">
    <location>
        <begin position="73"/>
        <end position="96"/>
    </location>
</feature>
<feature type="compositionally biased region" description="Acidic residues" evidence="2">
    <location>
        <begin position="43"/>
        <end position="72"/>
    </location>
</feature>
<feature type="compositionally biased region" description="Gly residues" evidence="2">
    <location>
        <begin position="98"/>
        <end position="108"/>
    </location>
</feature>
<reference evidence="4" key="1">
    <citation type="submission" date="2021-01" db="EMBL/GenBank/DDBJ databases">
        <authorList>
            <person name="Corre E."/>
            <person name="Pelletier E."/>
            <person name="Niang G."/>
            <person name="Scheremetjew M."/>
            <person name="Finn R."/>
            <person name="Kale V."/>
            <person name="Holt S."/>
            <person name="Cochrane G."/>
            <person name="Meng A."/>
            <person name="Brown T."/>
            <person name="Cohen L."/>
        </authorList>
    </citation>
    <scope>NUCLEOTIDE SEQUENCE</scope>
    <source>
        <strain evidence="4">Clade-D-RCC2572</strain>
    </source>
</reference>
<dbReference type="PANTHER" id="PTHR13275:SF4">
    <property type="entry name" value="VACUOLAR PROTEIN SORTING-ASSOCIATED PROTEIN 72 HOMOLOG"/>
    <property type="match status" value="1"/>
</dbReference>
<dbReference type="SMART" id="SM00993">
    <property type="entry name" value="YL1_C"/>
    <property type="match status" value="1"/>
</dbReference>
<gene>
    <name evidence="4" type="ORF">OMED0929_LOCUS4521</name>
</gene>
<accession>A0A7S0PP89</accession>
<dbReference type="Pfam" id="PF05764">
    <property type="entry name" value="YL1"/>
    <property type="match status" value="1"/>
</dbReference>
<dbReference type="PANTHER" id="PTHR13275">
    <property type="entry name" value="YL-1 PROTEIN TRANSCRIPTION FACTOR-LIKE 1"/>
    <property type="match status" value="1"/>
</dbReference>
<evidence type="ECO:0000259" key="3">
    <source>
        <dbReference type="SMART" id="SM00993"/>
    </source>
</evidence>
<feature type="region of interest" description="Disordered" evidence="2">
    <location>
        <begin position="33"/>
        <end position="118"/>
    </location>
</feature>
<comment type="similarity">
    <text evidence="1">Belongs to the VPS72/YL1 family.</text>
</comment>
<dbReference type="InterPro" id="IPR046757">
    <property type="entry name" value="YL1_N"/>
</dbReference>
<feature type="region of interest" description="Disordered" evidence="2">
    <location>
        <begin position="311"/>
        <end position="342"/>
    </location>
</feature>
<proteinExistence type="inferred from homology"/>
<feature type="compositionally biased region" description="Basic and acidic residues" evidence="2">
    <location>
        <begin position="311"/>
        <end position="327"/>
    </location>
</feature>
<feature type="region of interest" description="Disordered" evidence="2">
    <location>
        <begin position="1"/>
        <end position="20"/>
    </location>
</feature>
<dbReference type="AlphaFoldDB" id="A0A7S0PP89"/>
<dbReference type="InterPro" id="IPR013272">
    <property type="entry name" value="Vps72/YL1_C"/>
</dbReference>
<evidence type="ECO:0000256" key="2">
    <source>
        <dbReference type="SAM" id="MobiDB-lite"/>
    </source>
</evidence>
<feature type="region of interest" description="Disordered" evidence="2">
    <location>
        <begin position="167"/>
        <end position="189"/>
    </location>
</feature>